<evidence type="ECO:0000256" key="1">
    <source>
        <dbReference type="SAM" id="Phobius"/>
    </source>
</evidence>
<sequence length="48" mass="5695">MKKILRICLMHGRQSKKRSYYLLVRKAIKILPLGVLIQENIILYVQDP</sequence>
<evidence type="ECO:0000313" key="2">
    <source>
        <dbReference type="EMBL" id="CAL1291392.1"/>
    </source>
</evidence>
<protein>
    <recommendedName>
        <fullName evidence="4">Ribosomal protein S16</fullName>
    </recommendedName>
</protein>
<evidence type="ECO:0008006" key="4">
    <source>
        <dbReference type="Google" id="ProtNLM"/>
    </source>
</evidence>
<dbReference type="EMBL" id="CAXIEN010000282">
    <property type="protein sequence ID" value="CAL1291392.1"/>
    <property type="molecule type" value="Genomic_DNA"/>
</dbReference>
<dbReference type="AlphaFoldDB" id="A0AAV2B6A4"/>
<keyword evidence="1" id="KW-0472">Membrane</keyword>
<keyword evidence="1" id="KW-1133">Transmembrane helix</keyword>
<comment type="caution">
    <text evidence="2">The sequence shown here is derived from an EMBL/GenBank/DDBJ whole genome shotgun (WGS) entry which is preliminary data.</text>
</comment>
<organism evidence="2 3">
    <name type="scientific">Larinioides sclopetarius</name>
    <dbReference type="NCBI Taxonomy" id="280406"/>
    <lineage>
        <taxon>Eukaryota</taxon>
        <taxon>Metazoa</taxon>
        <taxon>Ecdysozoa</taxon>
        <taxon>Arthropoda</taxon>
        <taxon>Chelicerata</taxon>
        <taxon>Arachnida</taxon>
        <taxon>Araneae</taxon>
        <taxon>Araneomorphae</taxon>
        <taxon>Entelegynae</taxon>
        <taxon>Araneoidea</taxon>
        <taxon>Araneidae</taxon>
        <taxon>Larinioides</taxon>
    </lineage>
</organism>
<gene>
    <name evidence="2" type="ORF">LARSCL_LOCUS17054</name>
</gene>
<reference evidence="2 3" key="1">
    <citation type="submission" date="2024-04" db="EMBL/GenBank/DDBJ databases">
        <authorList>
            <person name="Rising A."/>
            <person name="Reimegard J."/>
            <person name="Sonavane S."/>
            <person name="Akerstrom W."/>
            <person name="Nylinder S."/>
            <person name="Hedman E."/>
            <person name="Kallberg Y."/>
        </authorList>
    </citation>
    <scope>NUCLEOTIDE SEQUENCE [LARGE SCALE GENOMIC DNA]</scope>
</reference>
<accession>A0AAV2B6A4</accession>
<evidence type="ECO:0000313" key="3">
    <source>
        <dbReference type="Proteomes" id="UP001497382"/>
    </source>
</evidence>
<feature type="transmembrane region" description="Helical" evidence="1">
    <location>
        <begin position="20"/>
        <end position="45"/>
    </location>
</feature>
<keyword evidence="3" id="KW-1185">Reference proteome</keyword>
<dbReference type="Proteomes" id="UP001497382">
    <property type="component" value="Unassembled WGS sequence"/>
</dbReference>
<proteinExistence type="predicted"/>
<name>A0AAV2B6A4_9ARAC</name>
<keyword evidence="1" id="KW-0812">Transmembrane</keyword>